<sequence length="88" mass="9495">CSDLILSYNSGTCVDGENWYRCECAPGFAGPDCRININECQSSPCAYGATCVDEINGYRCLCPPGRSGQRCRQGGEHSRVLTLNPRGA</sequence>
<keyword evidence="4 6" id="KW-1015">Disulfide bond</keyword>
<name>A0A4W3H8P3_CALMI</name>
<accession>A0A4W3H8P3</accession>
<proteinExistence type="predicted"/>
<dbReference type="SMART" id="SM00181">
    <property type="entry name" value="EGF"/>
    <property type="match status" value="2"/>
</dbReference>
<evidence type="ECO:0000256" key="1">
    <source>
        <dbReference type="ARBA" id="ARBA00022536"/>
    </source>
</evidence>
<dbReference type="InterPro" id="IPR018097">
    <property type="entry name" value="EGF_Ca-bd_CS"/>
</dbReference>
<dbReference type="InterPro" id="IPR000152">
    <property type="entry name" value="EGF-type_Asp/Asn_hydroxyl_site"/>
</dbReference>
<dbReference type="InterPro" id="IPR000742">
    <property type="entry name" value="EGF"/>
</dbReference>
<reference evidence="9" key="2">
    <citation type="journal article" date="2007" name="PLoS Biol.">
        <title>Survey sequencing and comparative analysis of the elephant shark (Callorhinchus milii) genome.</title>
        <authorList>
            <person name="Venkatesh B."/>
            <person name="Kirkness E.F."/>
            <person name="Loh Y.H."/>
            <person name="Halpern A.L."/>
            <person name="Lee A.P."/>
            <person name="Johnson J."/>
            <person name="Dandona N."/>
            <person name="Viswanathan L.D."/>
            <person name="Tay A."/>
            <person name="Venter J.C."/>
            <person name="Strausberg R.L."/>
            <person name="Brenner S."/>
        </authorList>
    </citation>
    <scope>NUCLEOTIDE SEQUENCE [LARGE SCALE GENOMIC DNA]</scope>
</reference>
<feature type="disulfide bond" evidence="6">
    <location>
        <begin position="24"/>
        <end position="33"/>
    </location>
</feature>
<feature type="domain" description="EGF-like" evidence="7">
    <location>
        <begin position="36"/>
        <end position="72"/>
    </location>
</feature>
<dbReference type="PRINTS" id="PR00010">
    <property type="entry name" value="EGFBLOOD"/>
</dbReference>
<dbReference type="GeneTree" id="ENSGT00940000160148"/>
<reference evidence="8" key="5">
    <citation type="submission" date="2025-09" db="UniProtKB">
        <authorList>
            <consortium name="Ensembl"/>
        </authorList>
    </citation>
    <scope>IDENTIFICATION</scope>
</reference>
<dbReference type="PROSITE" id="PS01187">
    <property type="entry name" value="EGF_CA"/>
    <property type="match status" value="1"/>
</dbReference>
<dbReference type="PROSITE" id="PS50026">
    <property type="entry name" value="EGF_3"/>
    <property type="match status" value="2"/>
</dbReference>
<dbReference type="PANTHER" id="PTHR12916:SF4">
    <property type="entry name" value="UNINFLATABLE, ISOFORM C"/>
    <property type="match status" value="1"/>
</dbReference>
<reference evidence="9" key="3">
    <citation type="journal article" date="2014" name="Nature">
        <title>Elephant shark genome provides unique insights into gnathostome evolution.</title>
        <authorList>
            <consortium name="International Elephant Shark Genome Sequencing Consortium"/>
            <person name="Venkatesh B."/>
            <person name="Lee A.P."/>
            <person name="Ravi V."/>
            <person name="Maurya A.K."/>
            <person name="Lian M.M."/>
            <person name="Swann J.B."/>
            <person name="Ohta Y."/>
            <person name="Flajnik M.F."/>
            <person name="Sutoh Y."/>
            <person name="Kasahara M."/>
            <person name="Hoon S."/>
            <person name="Gangu V."/>
            <person name="Roy S.W."/>
            <person name="Irimia M."/>
            <person name="Korzh V."/>
            <person name="Kondrychyn I."/>
            <person name="Lim Z.W."/>
            <person name="Tay B.H."/>
            <person name="Tohari S."/>
            <person name="Kong K.W."/>
            <person name="Ho S."/>
            <person name="Lorente-Galdos B."/>
            <person name="Quilez J."/>
            <person name="Marques-Bonet T."/>
            <person name="Raney B.J."/>
            <person name="Ingham P.W."/>
            <person name="Tay A."/>
            <person name="Hillier L.W."/>
            <person name="Minx P."/>
            <person name="Boehm T."/>
            <person name="Wilson R.K."/>
            <person name="Brenner S."/>
            <person name="Warren W.C."/>
        </authorList>
    </citation>
    <scope>NUCLEOTIDE SEQUENCE [LARGE SCALE GENOMIC DNA]</scope>
</reference>
<reference evidence="9" key="1">
    <citation type="journal article" date="2006" name="Science">
        <title>Ancient noncoding elements conserved in the human genome.</title>
        <authorList>
            <person name="Venkatesh B."/>
            <person name="Kirkness E.F."/>
            <person name="Loh Y.H."/>
            <person name="Halpern A.L."/>
            <person name="Lee A.P."/>
            <person name="Johnson J."/>
            <person name="Dandona N."/>
            <person name="Viswanathan L.D."/>
            <person name="Tay A."/>
            <person name="Venter J.C."/>
            <person name="Strausberg R.L."/>
            <person name="Brenner S."/>
        </authorList>
    </citation>
    <scope>NUCLEOTIDE SEQUENCE [LARGE SCALE GENOMIC DNA]</scope>
</reference>
<evidence type="ECO:0000259" key="7">
    <source>
        <dbReference type="PROSITE" id="PS50026"/>
    </source>
</evidence>
<dbReference type="SUPFAM" id="SSF57196">
    <property type="entry name" value="EGF/Laminin"/>
    <property type="match status" value="2"/>
</dbReference>
<dbReference type="PROSITE" id="PS00010">
    <property type="entry name" value="ASX_HYDROXYL"/>
    <property type="match status" value="2"/>
</dbReference>
<reference evidence="8" key="4">
    <citation type="submission" date="2025-08" db="UniProtKB">
        <authorList>
            <consortium name="Ensembl"/>
        </authorList>
    </citation>
    <scope>IDENTIFICATION</scope>
</reference>
<protein>
    <recommendedName>
        <fullName evidence="7">EGF-like domain-containing protein</fullName>
    </recommendedName>
</protein>
<dbReference type="PROSITE" id="PS00022">
    <property type="entry name" value="EGF_1"/>
    <property type="match status" value="2"/>
</dbReference>
<evidence type="ECO:0000313" key="9">
    <source>
        <dbReference type="Proteomes" id="UP000314986"/>
    </source>
</evidence>
<evidence type="ECO:0000313" key="8">
    <source>
        <dbReference type="Ensembl" id="ENSCMIP00000011725.1"/>
    </source>
</evidence>
<dbReference type="SMART" id="SM00179">
    <property type="entry name" value="EGF_CA"/>
    <property type="match status" value="2"/>
</dbReference>
<dbReference type="Proteomes" id="UP000314986">
    <property type="component" value="Unassembled WGS sequence"/>
</dbReference>
<feature type="domain" description="EGF-like" evidence="7">
    <location>
        <begin position="1"/>
        <end position="34"/>
    </location>
</feature>
<dbReference type="InterPro" id="IPR001881">
    <property type="entry name" value="EGF-like_Ca-bd_dom"/>
</dbReference>
<keyword evidence="2" id="KW-0732">Signal</keyword>
<dbReference type="CDD" id="cd00054">
    <property type="entry name" value="EGF_CA"/>
    <property type="match status" value="2"/>
</dbReference>
<dbReference type="Ensembl" id="ENSCMIT00000012010.1">
    <property type="protein sequence ID" value="ENSCMIP00000011725.1"/>
    <property type="gene ID" value="ENSCMIG00000006077.1"/>
</dbReference>
<dbReference type="Pfam" id="PF12661">
    <property type="entry name" value="hEGF"/>
    <property type="match status" value="1"/>
</dbReference>
<dbReference type="InParanoid" id="A0A4W3H8P3"/>
<dbReference type="Pfam" id="PF00008">
    <property type="entry name" value="EGF"/>
    <property type="match status" value="1"/>
</dbReference>
<keyword evidence="5" id="KW-0325">Glycoprotein</keyword>
<dbReference type="FunFam" id="2.10.25.10:FF:000061">
    <property type="entry name" value="Delta-like protein"/>
    <property type="match status" value="1"/>
</dbReference>
<evidence type="ECO:0000256" key="5">
    <source>
        <dbReference type="ARBA" id="ARBA00023180"/>
    </source>
</evidence>
<evidence type="ECO:0000256" key="4">
    <source>
        <dbReference type="ARBA" id="ARBA00023157"/>
    </source>
</evidence>
<keyword evidence="9" id="KW-1185">Reference proteome</keyword>
<keyword evidence="3" id="KW-0677">Repeat</keyword>
<keyword evidence="1 6" id="KW-0245">EGF-like domain</keyword>
<dbReference type="PROSITE" id="PS01186">
    <property type="entry name" value="EGF_2"/>
    <property type="match status" value="1"/>
</dbReference>
<feature type="disulfide bond" evidence="6">
    <location>
        <begin position="62"/>
        <end position="71"/>
    </location>
</feature>
<evidence type="ECO:0000256" key="6">
    <source>
        <dbReference type="PROSITE-ProRule" id="PRU00076"/>
    </source>
</evidence>
<comment type="caution">
    <text evidence="6">Lacks conserved residue(s) required for the propagation of feature annotation.</text>
</comment>
<dbReference type="OMA" id="CKIEDAC"/>
<dbReference type="InterPro" id="IPR013032">
    <property type="entry name" value="EGF-like_CS"/>
</dbReference>
<dbReference type="AlphaFoldDB" id="A0A4W3H8P3"/>
<dbReference type="GO" id="GO:0005509">
    <property type="term" value="F:calcium ion binding"/>
    <property type="evidence" value="ECO:0007669"/>
    <property type="project" value="InterPro"/>
</dbReference>
<organism evidence="8 9">
    <name type="scientific">Callorhinchus milii</name>
    <name type="common">Ghost shark</name>
    <dbReference type="NCBI Taxonomy" id="7868"/>
    <lineage>
        <taxon>Eukaryota</taxon>
        <taxon>Metazoa</taxon>
        <taxon>Chordata</taxon>
        <taxon>Craniata</taxon>
        <taxon>Vertebrata</taxon>
        <taxon>Chondrichthyes</taxon>
        <taxon>Holocephali</taxon>
        <taxon>Chimaeriformes</taxon>
        <taxon>Callorhinchidae</taxon>
        <taxon>Callorhinchus</taxon>
    </lineage>
</organism>
<dbReference type="PANTHER" id="PTHR12916">
    <property type="entry name" value="CYTOCHROME C OXIDASE POLYPEPTIDE VIC-2"/>
    <property type="match status" value="1"/>
</dbReference>
<evidence type="ECO:0000256" key="2">
    <source>
        <dbReference type="ARBA" id="ARBA00022729"/>
    </source>
</evidence>
<dbReference type="FunFam" id="2.10.25.10:FF:000117">
    <property type="entry name" value="Delta-like protein"/>
    <property type="match status" value="1"/>
</dbReference>
<evidence type="ECO:0000256" key="3">
    <source>
        <dbReference type="ARBA" id="ARBA00022737"/>
    </source>
</evidence>
<dbReference type="STRING" id="7868.ENSCMIP00000011725"/>
<dbReference type="Gene3D" id="2.10.25.10">
    <property type="entry name" value="Laminin"/>
    <property type="match status" value="2"/>
</dbReference>